<dbReference type="Proteomes" id="UP000792575">
    <property type="component" value="Genome"/>
</dbReference>
<name>A0A916NWQ7_9POXV</name>
<evidence type="ECO:0000313" key="2">
    <source>
        <dbReference type="Proteomes" id="UP000792575"/>
    </source>
</evidence>
<dbReference type="EMBL" id="HF679131">
    <property type="protein sequence ID" value="CCU55392.1"/>
    <property type="molecule type" value="Genomic_DNA"/>
</dbReference>
<dbReference type="KEGG" id="vg:15614000"/>
<protein>
    <submittedName>
        <fullName evidence="1">Uncharacterized protein</fullName>
    </submittedName>
</protein>
<sequence>MFRNNLTKIICAMCDIKKNTNEYYKIDNKNDYMCISCVKNPYYNKKIKYYK</sequence>
<dbReference type="GeneID" id="15614000"/>
<organism evidence="1 2">
    <name type="scientific">Adoxophyes honmai entomopoxvirus 'L'</name>
    <dbReference type="NCBI Taxonomy" id="1293540"/>
    <lineage>
        <taxon>Viruses</taxon>
        <taxon>Varidnaviria</taxon>
        <taxon>Bamfordvirae</taxon>
        <taxon>Nucleocytoviricota</taxon>
        <taxon>Pokkesviricetes</taxon>
        <taxon>Chitovirales</taxon>
        <taxon>Poxviridae</taxon>
        <taxon>Entomopoxvirinae</taxon>
        <taxon>Betaentomopoxvirus</taxon>
        <taxon>Betaentomopoxvirus ahonmai</taxon>
    </lineage>
</organism>
<reference evidence="1" key="1">
    <citation type="journal article" date="2013" name="J. Virol.">
        <title>New Insights into the Evolution of Entomopoxvirinae from the Complete Genome Sequences of Four Entomopoxviruses Infecting Adoxophyes honmai, Choristoneura biennis, Choristoneura rosaceana, and Mythimna separata.</title>
        <authorList>
            <person name="Theze J."/>
            <person name="Takatsuka J."/>
            <person name="Li Z."/>
            <person name="Gallais J."/>
            <person name="Doucet D."/>
            <person name="Arif B."/>
            <person name="Nakai M."/>
            <person name="Herniou E.A."/>
        </authorList>
    </citation>
    <scope>NUCLEOTIDE SEQUENCE</scope>
    <source>
        <strain evidence="1">Tokyo</strain>
    </source>
</reference>
<evidence type="ECO:0000313" key="1">
    <source>
        <dbReference type="EMBL" id="CCU55392.1"/>
    </source>
</evidence>
<proteinExistence type="predicted"/>
<accession>A0A916NWQ7</accession>
<dbReference type="RefSeq" id="YP_008003894.1">
    <property type="nucleotide sequence ID" value="NC_021247.1"/>
</dbReference>
<keyword evidence="2" id="KW-1185">Reference proteome</keyword>
<gene>
    <name evidence="1" type="ORF">AHEV_071</name>
</gene>